<proteinExistence type="predicted"/>
<accession>A0A6J4RHT1</accession>
<gene>
    <name evidence="2" type="ORF">AVDCRST_MAG13-213</name>
</gene>
<evidence type="ECO:0000313" key="2">
    <source>
        <dbReference type="EMBL" id="CAA9467968.1"/>
    </source>
</evidence>
<dbReference type="Pfam" id="PF00561">
    <property type="entry name" value="Abhydrolase_1"/>
    <property type="match status" value="1"/>
</dbReference>
<dbReference type="GO" id="GO:0016020">
    <property type="term" value="C:membrane"/>
    <property type="evidence" value="ECO:0007669"/>
    <property type="project" value="TreeGrafter"/>
</dbReference>
<reference evidence="2" key="1">
    <citation type="submission" date="2020-02" db="EMBL/GenBank/DDBJ databases">
        <authorList>
            <person name="Meier V. D."/>
        </authorList>
    </citation>
    <scope>NUCLEOTIDE SEQUENCE</scope>
    <source>
        <strain evidence="2">AVDCRST_MAG13</strain>
    </source>
</reference>
<dbReference type="PANTHER" id="PTHR43798">
    <property type="entry name" value="MONOACYLGLYCEROL LIPASE"/>
    <property type="match status" value="1"/>
</dbReference>
<dbReference type="InterPro" id="IPR000073">
    <property type="entry name" value="AB_hydrolase_1"/>
</dbReference>
<feature type="domain" description="AB hydrolase-1" evidence="1">
    <location>
        <begin position="14"/>
        <end position="249"/>
    </location>
</feature>
<dbReference type="AlphaFoldDB" id="A0A6J4RHT1"/>
<dbReference type="PRINTS" id="PR00111">
    <property type="entry name" value="ABHYDROLASE"/>
</dbReference>
<dbReference type="GO" id="GO:0003824">
    <property type="term" value="F:catalytic activity"/>
    <property type="evidence" value="ECO:0007669"/>
    <property type="project" value="UniProtKB-ARBA"/>
</dbReference>
<dbReference type="SUPFAM" id="SSF53474">
    <property type="entry name" value="alpha/beta-Hydrolases"/>
    <property type="match status" value="1"/>
</dbReference>
<dbReference type="EMBL" id="CADCVO010000034">
    <property type="protein sequence ID" value="CAA9467968.1"/>
    <property type="molecule type" value="Genomic_DNA"/>
</dbReference>
<dbReference type="Gene3D" id="3.40.50.1820">
    <property type="entry name" value="alpha/beta hydrolase"/>
    <property type="match status" value="1"/>
</dbReference>
<organism evidence="2">
    <name type="scientific">uncultured Solirubrobacteraceae bacterium</name>
    <dbReference type="NCBI Taxonomy" id="1162706"/>
    <lineage>
        <taxon>Bacteria</taxon>
        <taxon>Bacillati</taxon>
        <taxon>Actinomycetota</taxon>
        <taxon>Thermoleophilia</taxon>
        <taxon>Solirubrobacterales</taxon>
        <taxon>Solirubrobacteraceae</taxon>
        <taxon>environmental samples</taxon>
    </lineage>
</organism>
<dbReference type="InterPro" id="IPR050266">
    <property type="entry name" value="AB_hydrolase_sf"/>
</dbReference>
<dbReference type="InterPro" id="IPR029058">
    <property type="entry name" value="AB_hydrolase_fold"/>
</dbReference>
<protein>
    <recommendedName>
        <fullName evidence="1">AB hydrolase-1 domain-containing protein</fullName>
    </recommendedName>
</protein>
<name>A0A6J4RHT1_9ACTN</name>
<evidence type="ECO:0000259" key="1">
    <source>
        <dbReference type="Pfam" id="PF00561"/>
    </source>
</evidence>
<sequence length="264" mass="27958">MRPLTAQHRGGAGPPLVLLHGFLDTWRTWELVLPALERRHEVLAPTLPGHAGGPALDGEPSTAALADAVEALMDVAGMTTAHLAGNSLGGFLALLLAARGRAESVVAFSPAGGWPAGGRPDALFAEQRALHAQARALAPRVDAVLATPQGRRRLTERLTVRSEHLPDGLLAAQLLGVARADGAAAMLDAAARDPWTLDAAAIGCPVRIVWGTEDRLLPWPHAAERFRRDWLPHADWVVLDDVGHAPQLDVPLEAAQLVLGWTSP</sequence>
<dbReference type="PANTHER" id="PTHR43798:SF33">
    <property type="entry name" value="HYDROLASE, PUTATIVE (AFU_ORTHOLOGUE AFUA_2G14860)-RELATED"/>
    <property type="match status" value="1"/>
</dbReference>